<organism evidence="1 2">
    <name type="scientific">Rugamonas apoptosis</name>
    <dbReference type="NCBI Taxonomy" id="2758570"/>
    <lineage>
        <taxon>Bacteria</taxon>
        <taxon>Pseudomonadati</taxon>
        <taxon>Pseudomonadota</taxon>
        <taxon>Betaproteobacteria</taxon>
        <taxon>Burkholderiales</taxon>
        <taxon>Oxalobacteraceae</taxon>
        <taxon>Telluria group</taxon>
        <taxon>Rugamonas</taxon>
    </lineage>
</organism>
<evidence type="ECO:0000313" key="2">
    <source>
        <dbReference type="Proteomes" id="UP000573499"/>
    </source>
</evidence>
<sequence length="1020" mass="114274">MSVMNSCAEAVEDVLAYLAKYMIGRDVASYCELATHIGLTDDDMRRHPELSDPYILVNNDFSLLTVFEVQGCYQILAPDEFATLIDNLRVRQNGYMRRHGHTLVFSLERDPERATDELIRLAEPQIRAARRIGLNTEDIILDRIARNAPLVAWEQNLLVVYTHTTVMSKDERKDEFKQRSREAVEHKLPPIGYGQTPASIMLALKDRHDMMLERILHDFEHCGPNGRPGVMLRRLDVADAVRAVRIMVNRERTSQKFRPALLGEKITPHGRADPHDVSDLVAPLLSYQICANDVITSRELVQTDELYHGVLSMELGPADLLPFADLFTSVERTIPWRIRYDLTPCGLDAMRGRQMMTAFAGVFPANREIRQSLVDLEARSKTDAILSMKVTVSTWAATERECRRRMAALEKALQAWGACQVTSVHGDPVAAWASSIPAFTSKNVANRLTPPLSDALSMLPLQRPATPWGGGGNLLMRTPDGKIYPIQIGGRLQDTWIELYAGTPGSGKSGMLSTTAMAVMHNAGAARLPLHVTVEVGTSAIGQIDLIRDSLPASRKSEAVYLQLENSSRYMVNIFDTQLGARHPSQQEHDFQVDFLNLLCCDPDTKNVPGDCARANEMLVRLAYDDRSETSPHLYEPNVCPEVDRILDENGLRASRDAKWWECATWWEITDLLFTAGHHRAASVAQRQAVPVLPDFNAYLHHEKIRHLFGNARIDGDGEPVLSYMDRCFAVANNSYALFQGRTRFELDSQTRVVAINLNNVIGNKSPQGELRTAIMYMFGRFMAAKNYFLRQDSLLPMVPPLYHDYHLARIADVKEEIKSIVFDETHNAGGYKPFIATLIKDGREGRKWGIRIVSATQYFSDHPQELRAAATNIYLMRGGNAQDEAILREEFTLSEEAIRRLQREAVGPGPDGVNFLALVKTKLGFVAQMLTNTVGPIELWAFSTTLQDVALRDLLAQRVGIYAARSILARRFPAGTAMPTIEKMRLAANDDSGTSIVQELANKLLHAYLADTQLIEDMS</sequence>
<keyword evidence="2" id="KW-1185">Reference proteome</keyword>
<dbReference type="SUPFAM" id="SSF52540">
    <property type="entry name" value="P-loop containing nucleoside triphosphate hydrolases"/>
    <property type="match status" value="1"/>
</dbReference>
<gene>
    <name evidence="1" type="ORF">H3H39_26280</name>
</gene>
<evidence type="ECO:0000313" key="1">
    <source>
        <dbReference type="EMBL" id="MBA5690550.1"/>
    </source>
</evidence>
<dbReference type="InterPro" id="IPR027417">
    <property type="entry name" value="P-loop_NTPase"/>
</dbReference>
<dbReference type="RefSeq" id="WP_182157363.1">
    <property type="nucleotide sequence ID" value="NZ_JACEZU010000019.1"/>
</dbReference>
<comment type="caution">
    <text evidence="1">The sequence shown here is derived from an EMBL/GenBank/DDBJ whole genome shotgun (WGS) entry which is preliminary data.</text>
</comment>
<dbReference type="AlphaFoldDB" id="A0A7W2FF53"/>
<accession>A0A7W2FF53</accession>
<reference evidence="1 2" key="1">
    <citation type="submission" date="2020-07" db="EMBL/GenBank/DDBJ databases">
        <title>Novel species isolated from subtropical streams in China.</title>
        <authorList>
            <person name="Lu H."/>
        </authorList>
    </citation>
    <scope>NUCLEOTIDE SEQUENCE [LARGE SCALE GENOMIC DNA]</scope>
    <source>
        <strain evidence="1 2">LX47W</strain>
    </source>
</reference>
<name>A0A7W2FF53_9BURK</name>
<proteinExistence type="predicted"/>
<dbReference type="Proteomes" id="UP000573499">
    <property type="component" value="Unassembled WGS sequence"/>
</dbReference>
<protein>
    <submittedName>
        <fullName evidence="1">Conjugal transfer protein TraU</fullName>
    </submittedName>
</protein>
<dbReference type="Gene3D" id="3.40.50.300">
    <property type="entry name" value="P-loop containing nucleotide triphosphate hydrolases"/>
    <property type="match status" value="1"/>
</dbReference>
<dbReference type="EMBL" id="JACEZU010000019">
    <property type="protein sequence ID" value="MBA5690550.1"/>
    <property type="molecule type" value="Genomic_DNA"/>
</dbReference>